<evidence type="ECO:0000313" key="3">
    <source>
        <dbReference type="Proteomes" id="UP000694388"/>
    </source>
</evidence>
<reference evidence="2" key="1">
    <citation type="submission" date="2025-08" db="UniProtKB">
        <authorList>
            <consortium name="Ensembl"/>
        </authorList>
    </citation>
    <scope>IDENTIFICATION</scope>
</reference>
<dbReference type="InterPro" id="IPR029332">
    <property type="entry name" value="PEHE_dom"/>
</dbReference>
<accession>A0A8C4QEK0</accession>
<dbReference type="PROSITE" id="PS52052">
    <property type="entry name" value="PEHE"/>
    <property type="match status" value="1"/>
</dbReference>
<dbReference type="GeneTree" id="ENSGT00530000063688"/>
<organism evidence="2 3">
    <name type="scientific">Eptatretus burgeri</name>
    <name type="common">Inshore hagfish</name>
    <dbReference type="NCBI Taxonomy" id="7764"/>
    <lineage>
        <taxon>Eukaryota</taxon>
        <taxon>Metazoa</taxon>
        <taxon>Chordata</taxon>
        <taxon>Craniata</taxon>
        <taxon>Vertebrata</taxon>
        <taxon>Cyclostomata</taxon>
        <taxon>Myxini</taxon>
        <taxon>Myxiniformes</taxon>
        <taxon>Myxinidae</taxon>
        <taxon>Eptatretinae</taxon>
        <taxon>Eptatretus</taxon>
    </lineage>
</organism>
<dbReference type="Proteomes" id="UP000694388">
    <property type="component" value="Unplaced"/>
</dbReference>
<evidence type="ECO:0000259" key="1">
    <source>
        <dbReference type="PROSITE" id="PS52052"/>
    </source>
</evidence>
<dbReference type="Gene3D" id="6.10.250.3170">
    <property type="match status" value="1"/>
</dbReference>
<evidence type="ECO:0000313" key="2">
    <source>
        <dbReference type="Ensembl" id="ENSEBUP00000013812.1"/>
    </source>
</evidence>
<name>A0A8C4QEK0_EPTBU</name>
<protein>
    <recommendedName>
        <fullName evidence="1">PEHE domain-containing protein</fullName>
    </recommendedName>
</protein>
<dbReference type="PANTHER" id="PTHR22443">
    <property type="entry name" value="NON-SPECIFIC LETHAL 1, ISOFORM M"/>
    <property type="match status" value="1"/>
</dbReference>
<dbReference type="SMART" id="SM01300">
    <property type="entry name" value="PEHE"/>
    <property type="match status" value="1"/>
</dbReference>
<dbReference type="Ensembl" id="ENSEBUT00000014388.1">
    <property type="protein sequence ID" value="ENSEBUP00000013812.1"/>
    <property type="gene ID" value="ENSEBUG00000008711.1"/>
</dbReference>
<sequence length="511" mass="57288">MDIRISKCGETCNMEGTPSSRQQSATWRWAEERASIESRSIWLKAQVSDLNYKIHQLNKLHRQLRNDKGAVQLQFRQNLQKLLQPQHCSAQLGSLENGLRPPKSDFSPCSPSLLFSNVNKQSLWFRHTFGGLVTPHSSCFISPGHSRCTTPQQPTNGLSSCPQCGANDCSSCAKSSDMENCVASGNVEQPSASFHDTTHVAARTLPVQDVRHRLVLRCSQATCKAQCPVTPQCTCDWPTCCIVRCSGNVSRITLDPEAIPLHERVGLLCPSFHPVLSLSHEIPLHIHLNALLRQAKAQHRRLHWTNRLVAQKHLETRKRQSDKSHPLCLIEAIEGFSGSLGQPLHSPVLTDALSSNSVLHGSQAVSTSSTPTSSVHCALRKHRGESLFYINNFGMPLSMATAHEEKIQYKEILTPSWKLEDIKEKPEEDGGDYEVEDLSDEAFAARHAKYENKERARWNLQDPSIHKHEMSFHKSLVKESIVQPWECRSFPLRDHELKVLESVPTTEGAHT</sequence>
<dbReference type="AlphaFoldDB" id="A0A8C4QEK0"/>
<proteinExistence type="predicted"/>
<dbReference type="GO" id="GO:0035035">
    <property type="term" value="F:histone acetyltransferase binding"/>
    <property type="evidence" value="ECO:0007669"/>
    <property type="project" value="TreeGrafter"/>
</dbReference>
<dbReference type="PANTHER" id="PTHR22443:SF18">
    <property type="entry name" value="NON-SPECIFIC LETHAL 1, ISOFORM M"/>
    <property type="match status" value="1"/>
</dbReference>
<dbReference type="InterPro" id="IPR026180">
    <property type="entry name" value="NSL1"/>
</dbReference>
<dbReference type="GO" id="GO:0044545">
    <property type="term" value="C:NSL complex"/>
    <property type="evidence" value="ECO:0007669"/>
    <property type="project" value="TreeGrafter"/>
</dbReference>
<reference evidence="2" key="2">
    <citation type="submission" date="2025-09" db="UniProtKB">
        <authorList>
            <consortium name="Ensembl"/>
        </authorList>
    </citation>
    <scope>IDENTIFICATION</scope>
</reference>
<dbReference type="Pfam" id="PF15275">
    <property type="entry name" value="PEHE"/>
    <property type="match status" value="1"/>
</dbReference>
<keyword evidence="3" id="KW-1185">Reference proteome</keyword>
<feature type="domain" description="PEHE" evidence="1">
    <location>
        <begin position="411"/>
        <end position="511"/>
    </location>
</feature>
<dbReference type="OMA" id="DEAYLNH"/>